<dbReference type="InterPro" id="IPR052349">
    <property type="entry name" value="Metallo-hydrolase_Enzymes"/>
</dbReference>
<reference evidence="2 3" key="1">
    <citation type="submission" date="2024-04" db="EMBL/GenBank/DDBJ databases">
        <title>Genomic Markers of Mycobacteria.</title>
        <authorList>
            <person name="Soliman M.S."/>
            <person name="Elkholy A."/>
            <person name="Soliman N.S."/>
            <person name="Abbas A."/>
            <person name="Khayrat S."/>
            <person name="Shawky S."/>
        </authorList>
    </citation>
    <scope>NUCLEOTIDE SEQUENCE [LARGE SCALE GENOMIC DNA]</scope>
    <source>
        <strain evidence="2 3">Egy-CU-AM5</strain>
    </source>
</reference>
<dbReference type="RefSeq" id="WP_368573705.1">
    <property type="nucleotide sequence ID" value="NZ_JBDLOU010000054.1"/>
</dbReference>
<dbReference type="PANTHER" id="PTHR32027">
    <property type="entry name" value="CYTOSINE DEAMINASE"/>
    <property type="match status" value="1"/>
</dbReference>
<evidence type="ECO:0000313" key="3">
    <source>
        <dbReference type="Proteomes" id="UP001558474"/>
    </source>
</evidence>
<dbReference type="InterPro" id="IPR011059">
    <property type="entry name" value="Metal-dep_hydrolase_composite"/>
</dbReference>
<feature type="domain" description="Amidohydrolase 3" evidence="1">
    <location>
        <begin position="172"/>
        <end position="408"/>
    </location>
</feature>
<sequence length="424" mass="44744">MTAVLGSTVKHRLPHKVSKLVGARLADGSLVDVELGPEGGHVVVTSVRPAAEPGPPADGTLNLRGYVLITAPAEPHAHLDKALTWDVLRPALGDLPGAIAAWREGSARFDEDSFRERAACAALALVRNGTTAVRTHVDVLPSGDPLRGIRAVAAVREQLRDLIDIEIVALIKDYSGVELLHGALDAGADLVGGSPHSTADPVAELTRLLDVAEQRCVGTDLHTDEFLAGDHHTIADYAARVRSWPQDRIRTASHCTRLGTLPRSELDELVPQIADAGLGVVTNPITNLYLQGRDHPVATPRGITAIGPLRRAGIPVAAGADNVRDPFNPLGRSDALETAALTVIAGHVPPEVAVEMVTDEARRVLGLPPAGPRVGARAELLAVRGVSLLDVLANAPADRLVIHRGAVVSVSETTTWTAQVERNR</sequence>
<dbReference type="PANTHER" id="PTHR32027:SF9">
    <property type="entry name" value="BLL3847 PROTEIN"/>
    <property type="match status" value="1"/>
</dbReference>
<dbReference type="Proteomes" id="UP001558474">
    <property type="component" value="Unassembled WGS sequence"/>
</dbReference>
<gene>
    <name evidence="2" type="ORF">ABFW12_21970</name>
</gene>
<organism evidence="2 3">
    <name type="scientific">Mycolicibacterium porcinum</name>
    <dbReference type="NCBI Taxonomy" id="39693"/>
    <lineage>
        <taxon>Bacteria</taxon>
        <taxon>Bacillati</taxon>
        <taxon>Actinomycetota</taxon>
        <taxon>Actinomycetes</taxon>
        <taxon>Mycobacteriales</taxon>
        <taxon>Mycobacteriaceae</taxon>
        <taxon>Mycolicibacterium</taxon>
    </lineage>
</organism>
<comment type="caution">
    <text evidence="2">The sequence shown here is derived from an EMBL/GenBank/DDBJ whole genome shotgun (WGS) entry which is preliminary data.</text>
</comment>
<accession>A0ABV3VHM4</accession>
<dbReference type="InterPro" id="IPR013108">
    <property type="entry name" value="Amidohydro_3"/>
</dbReference>
<protein>
    <submittedName>
        <fullName evidence="2">Amidohydrolase family protein</fullName>
    </submittedName>
</protein>
<evidence type="ECO:0000259" key="1">
    <source>
        <dbReference type="Pfam" id="PF07969"/>
    </source>
</evidence>
<proteinExistence type="predicted"/>
<dbReference type="Pfam" id="PF07969">
    <property type="entry name" value="Amidohydro_3"/>
    <property type="match status" value="1"/>
</dbReference>
<dbReference type="EMBL" id="JBDLOU010000054">
    <property type="protein sequence ID" value="MEX3740895.1"/>
    <property type="molecule type" value="Genomic_DNA"/>
</dbReference>
<name>A0ABV3VHM4_9MYCO</name>
<evidence type="ECO:0000313" key="2">
    <source>
        <dbReference type="EMBL" id="MEX3740895.1"/>
    </source>
</evidence>
<dbReference type="SUPFAM" id="SSF51556">
    <property type="entry name" value="Metallo-dependent hydrolases"/>
    <property type="match status" value="1"/>
</dbReference>
<dbReference type="Gene3D" id="2.30.40.10">
    <property type="entry name" value="Urease, subunit C, domain 1"/>
    <property type="match status" value="1"/>
</dbReference>
<dbReference type="InterPro" id="IPR032466">
    <property type="entry name" value="Metal_Hydrolase"/>
</dbReference>
<keyword evidence="3" id="KW-1185">Reference proteome</keyword>
<dbReference type="Gene3D" id="3.20.20.140">
    <property type="entry name" value="Metal-dependent hydrolases"/>
    <property type="match status" value="1"/>
</dbReference>